<dbReference type="FunFam" id="2.40.110.10:FF:000004">
    <property type="entry name" value="Isovaleryl-CoA dehydrogenase, mitochondrial"/>
    <property type="match status" value="1"/>
</dbReference>
<organism evidence="9 10">
    <name type="scientific">Penicillium frequentans</name>
    <dbReference type="NCBI Taxonomy" id="3151616"/>
    <lineage>
        <taxon>Eukaryota</taxon>
        <taxon>Fungi</taxon>
        <taxon>Dikarya</taxon>
        <taxon>Ascomycota</taxon>
        <taxon>Pezizomycotina</taxon>
        <taxon>Eurotiomycetes</taxon>
        <taxon>Eurotiomycetidae</taxon>
        <taxon>Eurotiales</taxon>
        <taxon>Aspergillaceae</taxon>
        <taxon>Penicillium</taxon>
    </lineage>
</organism>
<dbReference type="PIRSF" id="PIRSF016578">
    <property type="entry name" value="HsaA"/>
    <property type="match status" value="1"/>
</dbReference>
<comment type="similarity">
    <text evidence="2 5">Belongs to the acyl-CoA dehydrogenase family.</text>
</comment>
<evidence type="ECO:0008006" key="11">
    <source>
        <dbReference type="Google" id="ProtNLM"/>
    </source>
</evidence>
<evidence type="ECO:0000256" key="3">
    <source>
        <dbReference type="ARBA" id="ARBA00022630"/>
    </source>
</evidence>
<dbReference type="EMBL" id="JAQIZZ010000008">
    <property type="protein sequence ID" value="KAJ5524792.1"/>
    <property type="molecule type" value="Genomic_DNA"/>
</dbReference>
<dbReference type="FunFam" id="1.20.140.10:FF:000003">
    <property type="entry name" value="isovaleryl-CoA dehydrogenase, mitochondrial"/>
    <property type="match status" value="1"/>
</dbReference>
<dbReference type="PANTHER" id="PTHR43884:SF18">
    <property type="entry name" value="ISOVALERYL-COENZYME A DEHYDROGENASE"/>
    <property type="match status" value="1"/>
</dbReference>
<dbReference type="InterPro" id="IPR006089">
    <property type="entry name" value="Acyl-CoA_DH_CS"/>
</dbReference>
<evidence type="ECO:0000313" key="10">
    <source>
        <dbReference type="Proteomes" id="UP001220324"/>
    </source>
</evidence>
<dbReference type="Gene3D" id="2.40.110.10">
    <property type="entry name" value="Butyryl-CoA Dehydrogenase, subunit A, domain 2"/>
    <property type="match status" value="1"/>
</dbReference>
<feature type="domain" description="Acyl-CoA dehydrogenase/oxidase N-terminal" evidence="8">
    <location>
        <begin position="47"/>
        <end position="159"/>
    </location>
</feature>
<dbReference type="PROSITE" id="PS00073">
    <property type="entry name" value="ACYL_COA_DH_2"/>
    <property type="match status" value="1"/>
</dbReference>
<feature type="domain" description="Acyl-CoA oxidase/dehydrogenase middle" evidence="7">
    <location>
        <begin position="163"/>
        <end position="258"/>
    </location>
</feature>
<evidence type="ECO:0000256" key="1">
    <source>
        <dbReference type="ARBA" id="ARBA00001974"/>
    </source>
</evidence>
<evidence type="ECO:0000259" key="8">
    <source>
        <dbReference type="Pfam" id="PF02771"/>
    </source>
</evidence>
<dbReference type="GO" id="GO:0008470">
    <property type="term" value="F:3-methylbutanoyl-CoA dehydrogenase activity"/>
    <property type="evidence" value="ECO:0007669"/>
    <property type="project" value="TreeGrafter"/>
</dbReference>
<dbReference type="PROSITE" id="PS00072">
    <property type="entry name" value="ACYL_COA_DH_1"/>
    <property type="match status" value="1"/>
</dbReference>
<dbReference type="SUPFAM" id="SSF56645">
    <property type="entry name" value="Acyl-CoA dehydrogenase NM domain-like"/>
    <property type="match status" value="1"/>
</dbReference>
<evidence type="ECO:0000313" key="9">
    <source>
        <dbReference type="EMBL" id="KAJ5524792.1"/>
    </source>
</evidence>
<dbReference type="InterPro" id="IPR036250">
    <property type="entry name" value="AcylCo_DH-like_C"/>
</dbReference>
<dbReference type="GO" id="GO:0006552">
    <property type="term" value="P:L-leucine catabolic process"/>
    <property type="evidence" value="ECO:0007669"/>
    <property type="project" value="TreeGrafter"/>
</dbReference>
<dbReference type="InterPro" id="IPR046373">
    <property type="entry name" value="Acyl-CoA_Oxase/DH_mid-dom_sf"/>
</dbReference>
<name>A0AAD6CMI6_9EURO</name>
<dbReference type="InterPro" id="IPR013786">
    <property type="entry name" value="AcylCoA_DH/ox_N"/>
</dbReference>
<dbReference type="Proteomes" id="UP001220324">
    <property type="component" value="Unassembled WGS sequence"/>
</dbReference>
<keyword evidence="4 5" id="KW-0274">FAD</keyword>
<reference evidence="9 10" key="1">
    <citation type="journal article" date="2023" name="IMA Fungus">
        <title>Comparative genomic study of the Penicillium genus elucidates a diverse pangenome and 15 lateral gene transfer events.</title>
        <authorList>
            <person name="Petersen C."/>
            <person name="Sorensen T."/>
            <person name="Nielsen M.R."/>
            <person name="Sondergaard T.E."/>
            <person name="Sorensen J.L."/>
            <person name="Fitzpatrick D.A."/>
            <person name="Frisvad J.C."/>
            <person name="Nielsen K.L."/>
        </authorList>
    </citation>
    <scope>NUCLEOTIDE SEQUENCE [LARGE SCALE GENOMIC DNA]</scope>
    <source>
        <strain evidence="9 10">IBT 35679</strain>
    </source>
</reference>
<evidence type="ECO:0000256" key="5">
    <source>
        <dbReference type="RuleBase" id="RU362125"/>
    </source>
</evidence>
<sequence>MASLTIPSLLRTSTRSLRRTAIPALAPGFARSVSTKHPAGFTPPTEDELVELRERVQDFTRREIPAEVATRTDEQNNFPAEMWKKLGDAGFLGITADEAYGGLGMGYQAHCVVMEEISRASGSIGLSYAAHSQLCVNQLSLNGNEKQKERFLPGLLAGEKVGALAMSEHSAGSDVVSMKTNAKEVDGGWVLNGTKMWITNGPEADFVVVYAKTQPDKGSKGITAFVVEKGFEGFSCAQKLDKLGMRGSNTGELVFDNVFVPRENVLGELNRGVRVLMEGLDLERLVLSAGPLGIMQAAMDLVLPYTHTRKQFGTPIAHNQLIQGKLADMYTKLAASRAYTYTTARQVDNGAAASDPLVIRTQDCAGAILYAAERATECALDAIQLMGGNGYINEISAGRLLRDAKLYEIGAGTSEIRRMVIGRAFNKEYA</sequence>
<evidence type="ECO:0000259" key="7">
    <source>
        <dbReference type="Pfam" id="PF02770"/>
    </source>
</evidence>
<dbReference type="InterPro" id="IPR006091">
    <property type="entry name" value="Acyl-CoA_Oxase/DH_mid-dom"/>
</dbReference>
<evidence type="ECO:0000256" key="2">
    <source>
        <dbReference type="ARBA" id="ARBA00009347"/>
    </source>
</evidence>
<dbReference type="SUPFAM" id="SSF47203">
    <property type="entry name" value="Acyl-CoA dehydrogenase C-terminal domain-like"/>
    <property type="match status" value="1"/>
</dbReference>
<keyword evidence="5" id="KW-0560">Oxidoreductase</keyword>
<keyword evidence="10" id="KW-1185">Reference proteome</keyword>
<evidence type="ECO:0000256" key="4">
    <source>
        <dbReference type="ARBA" id="ARBA00022827"/>
    </source>
</evidence>
<dbReference type="Gene3D" id="1.10.540.10">
    <property type="entry name" value="Acyl-CoA dehydrogenase/oxidase, N-terminal domain"/>
    <property type="match status" value="1"/>
</dbReference>
<comment type="caution">
    <text evidence="9">The sequence shown here is derived from an EMBL/GenBank/DDBJ whole genome shotgun (WGS) entry which is preliminary data.</text>
</comment>
<dbReference type="Pfam" id="PF02771">
    <property type="entry name" value="Acyl-CoA_dh_N"/>
    <property type="match status" value="1"/>
</dbReference>
<gene>
    <name evidence="9" type="ORF">N7494_011442</name>
</gene>
<proteinExistence type="inferred from homology"/>
<comment type="cofactor">
    <cofactor evidence="1 5">
        <name>FAD</name>
        <dbReference type="ChEBI" id="CHEBI:57692"/>
    </cofactor>
</comment>
<dbReference type="Pfam" id="PF02770">
    <property type="entry name" value="Acyl-CoA_dh_M"/>
    <property type="match status" value="1"/>
</dbReference>
<evidence type="ECO:0000259" key="6">
    <source>
        <dbReference type="Pfam" id="PF00441"/>
    </source>
</evidence>
<keyword evidence="3 5" id="KW-0285">Flavoprotein</keyword>
<dbReference type="PANTHER" id="PTHR43884">
    <property type="entry name" value="ACYL-COA DEHYDROGENASE"/>
    <property type="match status" value="1"/>
</dbReference>
<dbReference type="Pfam" id="PF00441">
    <property type="entry name" value="Acyl-CoA_dh_1"/>
    <property type="match status" value="1"/>
</dbReference>
<dbReference type="InterPro" id="IPR009100">
    <property type="entry name" value="AcylCoA_DH/oxidase_NM_dom_sf"/>
</dbReference>
<accession>A0AAD6CMI6</accession>
<dbReference type="FunFam" id="1.10.540.10:FF:000021">
    <property type="entry name" value="Isovaleryl-CoA dehydrogenase IvdA"/>
    <property type="match status" value="1"/>
</dbReference>
<dbReference type="InterPro" id="IPR009075">
    <property type="entry name" value="AcylCo_DH/oxidase_C"/>
</dbReference>
<dbReference type="InterPro" id="IPR037069">
    <property type="entry name" value="AcylCoA_DH/ox_N_sf"/>
</dbReference>
<dbReference type="Gene3D" id="1.20.140.10">
    <property type="entry name" value="Butyryl-CoA Dehydrogenase, subunit A, domain 3"/>
    <property type="match status" value="1"/>
</dbReference>
<dbReference type="AlphaFoldDB" id="A0AAD6CMI6"/>
<protein>
    <recommendedName>
        <fullName evidence="11">Isovaleryl-CoA dehydrogenase, mitochondrial</fullName>
    </recommendedName>
</protein>
<feature type="domain" description="Acyl-CoA dehydrogenase/oxidase C-terminal" evidence="6">
    <location>
        <begin position="270"/>
        <end position="424"/>
    </location>
</feature>
<dbReference type="GO" id="GO:0050660">
    <property type="term" value="F:flavin adenine dinucleotide binding"/>
    <property type="evidence" value="ECO:0007669"/>
    <property type="project" value="InterPro"/>
</dbReference>